<protein>
    <submittedName>
        <fullName evidence="2">Uncharacterized protein</fullName>
    </submittedName>
</protein>
<feature type="compositionally biased region" description="Polar residues" evidence="1">
    <location>
        <begin position="1"/>
        <end position="12"/>
    </location>
</feature>
<reference evidence="2 3" key="1">
    <citation type="journal article" date="2020" name="ISME J.">
        <title>Uncovering the hidden diversity of litter-decomposition mechanisms in mushroom-forming fungi.</title>
        <authorList>
            <person name="Floudas D."/>
            <person name="Bentzer J."/>
            <person name="Ahren D."/>
            <person name="Johansson T."/>
            <person name="Persson P."/>
            <person name="Tunlid A."/>
        </authorList>
    </citation>
    <scope>NUCLEOTIDE SEQUENCE [LARGE SCALE GENOMIC DNA]</scope>
    <source>
        <strain evidence="2 3">CBS 101986</strain>
    </source>
</reference>
<dbReference type="EMBL" id="JAACJJ010000015">
    <property type="protein sequence ID" value="KAF5325484.1"/>
    <property type="molecule type" value="Genomic_DNA"/>
</dbReference>
<proteinExistence type="predicted"/>
<evidence type="ECO:0000313" key="3">
    <source>
        <dbReference type="Proteomes" id="UP000567179"/>
    </source>
</evidence>
<dbReference type="Proteomes" id="UP000567179">
    <property type="component" value="Unassembled WGS sequence"/>
</dbReference>
<evidence type="ECO:0000256" key="1">
    <source>
        <dbReference type="SAM" id="MobiDB-lite"/>
    </source>
</evidence>
<keyword evidence="3" id="KW-1185">Reference proteome</keyword>
<feature type="region of interest" description="Disordered" evidence="1">
    <location>
        <begin position="231"/>
        <end position="250"/>
    </location>
</feature>
<feature type="compositionally biased region" description="Polar residues" evidence="1">
    <location>
        <begin position="21"/>
        <end position="47"/>
    </location>
</feature>
<organism evidence="2 3">
    <name type="scientific">Psilocybe cf. subviscida</name>
    <dbReference type="NCBI Taxonomy" id="2480587"/>
    <lineage>
        <taxon>Eukaryota</taxon>
        <taxon>Fungi</taxon>
        <taxon>Dikarya</taxon>
        <taxon>Basidiomycota</taxon>
        <taxon>Agaricomycotina</taxon>
        <taxon>Agaricomycetes</taxon>
        <taxon>Agaricomycetidae</taxon>
        <taxon>Agaricales</taxon>
        <taxon>Agaricineae</taxon>
        <taxon>Strophariaceae</taxon>
        <taxon>Psilocybe</taxon>
    </lineage>
</organism>
<comment type="caution">
    <text evidence="2">The sequence shown here is derived from an EMBL/GenBank/DDBJ whole genome shotgun (WGS) entry which is preliminary data.</text>
</comment>
<name>A0A8H5F6G1_9AGAR</name>
<dbReference type="OrthoDB" id="2523383at2759"/>
<feature type="region of interest" description="Disordered" evidence="1">
    <location>
        <begin position="1"/>
        <end position="47"/>
    </location>
</feature>
<evidence type="ECO:0000313" key="2">
    <source>
        <dbReference type="EMBL" id="KAF5325484.1"/>
    </source>
</evidence>
<gene>
    <name evidence="2" type="ORF">D9619_009910</name>
</gene>
<sequence length="322" mass="33629">MFQVPSHPSSFATHGHGHQRPSLSLAPQSLHPTSAHYQSSRAGPSTAQTLNLPRTLSRPAYIEPSPAAIAAAAPELAHTGVPPAYIRAGLRTQAPQMQAGIAAIPSSHLPRSMQKSQVPQVLPVPVRTSSSKMYPTHVLAISQSSSSRSSGSEQALLFPVHALVVAAQCASVPRLPPSSVSAGTASLSVLPLALPSAQAFRLLHAFLYTHSPAALLQGLIPLPSSFVSSLAAQPESEENRERNPALESTLGSPQTLHALSQYLVSASSGENIVQALMAHAAHVKELWQDAVALGVHDPTLWAAMDLAWEVVLGAINIAAASA</sequence>
<dbReference type="AlphaFoldDB" id="A0A8H5F6G1"/>
<accession>A0A8H5F6G1</accession>